<dbReference type="PANTHER" id="PTHR12726:SF0">
    <property type="entry name" value="CERAMIDE GLUCOSYLTRANSFERASE"/>
    <property type="match status" value="1"/>
</dbReference>
<evidence type="ECO:0000256" key="6">
    <source>
        <dbReference type="ARBA" id="ARBA00023136"/>
    </source>
</evidence>
<keyword evidence="4 7" id="KW-0812">Transmembrane</keyword>
<evidence type="ECO:0000256" key="7">
    <source>
        <dbReference type="SAM" id="Phobius"/>
    </source>
</evidence>
<dbReference type="GO" id="GO:0008120">
    <property type="term" value="F:ceramide glucosyltransferase activity"/>
    <property type="evidence" value="ECO:0007669"/>
    <property type="project" value="TreeGrafter"/>
</dbReference>
<evidence type="ECO:0000313" key="8">
    <source>
        <dbReference type="EMBL" id="KKK47409.1"/>
    </source>
</evidence>
<evidence type="ECO:0000256" key="1">
    <source>
        <dbReference type="ARBA" id="ARBA00004141"/>
    </source>
</evidence>
<reference evidence="8" key="1">
    <citation type="journal article" date="2015" name="Nature">
        <title>Complex archaea that bridge the gap between prokaryotes and eukaryotes.</title>
        <authorList>
            <person name="Spang A."/>
            <person name="Saw J.H."/>
            <person name="Jorgensen S.L."/>
            <person name="Zaremba-Niedzwiedzka K."/>
            <person name="Martijn J."/>
            <person name="Lind A.E."/>
            <person name="van Eijk R."/>
            <person name="Schleper C."/>
            <person name="Guy L."/>
            <person name="Ettema T.J."/>
        </authorList>
    </citation>
    <scope>NUCLEOTIDE SEQUENCE</scope>
</reference>
<feature type="non-terminal residue" evidence="8">
    <location>
        <position position="191"/>
    </location>
</feature>
<keyword evidence="6 7" id="KW-0472">Membrane</keyword>
<organism evidence="8">
    <name type="scientific">marine sediment metagenome</name>
    <dbReference type="NCBI Taxonomy" id="412755"/>
    <lineage>
        <taxon>unclassified sequences</taxon>
        <taxon>metagenomes</taxon>
        <taxon>ecological metagenomes</taxon>
    </lineage>
</organism>
<keyword evidence="2" id="KW-0328">Glycosyltransferase</keyword>
<dbReference type="AlphaFoldDB" id="A0A0F8XZM3"/>
<evidence type="ECO:0000256" key="3">
    <source>
        <dbReference type="ARBA" id="ARBA00022679"/>
    </source>
</evidence>
<keyword evidence="3" id="KW-0808">Transferase</keyword>
<dbReference type="InterPro" id="IPR025993">
    <property type="entry name" value="Ceramide_glucosylTrfase"/>
</dbReference>
<keyword evidence="5 7" id="KW-1133">Transmembrane helix</keyword>
<evidence type="ECO:0000256" key="5">
    <source>
        <dbReference type="ARBA" id="ARBA00022989"/>
    </source>
</evidence>
<feature type="transmembrane region" description="Helical" evidence="7">
    <location>
        <begin position="92"/>
        <end position="114"/>
    </location>
</feature>
<evidence type="ECO:0000256" key="2">
    <source>
        <dbReference type="ARBA" id="ARBA00022676"/>
    </source>
</evidence>
<comment type="subcellular location">
    <subcellularLocation>
        <location evidence="1">Membrane</location>
        <topology evidence="1">Multi-pass membrane protein</topology>
    </subcellularLocation>
</comment>
<comment type="caution">
    <text evidence="8">The sequence shown here is derived from an EMBL/GenBank/DDBJ whole genome shotgun (WGS) entry which is preliminary data.</text>
</comment>
<dbReference type="EMBL" id="LAZR01069595">
    <property type="protein sequence ID" value="KKK47409.1"/>
    <property type="molecule type" value="Genomic_DNA"/>
</dbReference>
<dbReference type="GO" id="GO:0016020">
    <property type="term" value="C:membrane"/>
    <property type="evidence" value="ECO:0007669"/>
    <property type="project" value="UniProtKB-SubCell"/>
</dbReference>
<dbReference type="PANTHER" id="PTHR12726">
    <property type="entry name" value="CERAMIDE GLUCOSYLTRANSFERASE"/>
    <property type="match status" value="1"/>
</dbReference>
<gene>
    <name evidence="8" type="ORF">LCGC14_3155500</name>
</gene>
<proteinExistence type="predicted"/>
<name>A0A0F8XZM3_9ZZZZ</name>
<dbReference type="GO" id="GO:0006679">
    <property type="term" value="P:glucosylceramide biosynthetic process"/>
    <property type="evidence" value="ECO:0007669"/>
    <property type="project" value="TreeGrafter"/>
</dbReference>
<evidence type="ECO:0000256" key="4">
    <source>
        <dbReference type="ARBA" id="ARBA00022692"/>
    </source>
</evidence>
<protein>
    <submittedName>
        <fullName evidence="8">Uncharacterized protein</fullName>
    </submittedName>
</protein>
<accession>A0A0F8XZM3</accession>
<sequence>MLKVVKLRAALGVIRLVANLFGYSTGTRISIVPAGVDLDPVEPNDYLHGLAVGVCAAGYAPRGYAPRGMQRSWSFNASMEVGFSERMESFCLVAYLVLAVVTLVQAVIVAVQTWEHRRYARSCMRGLRSHRPHGRAAVFAPCKGVDVDLEENLCALLRQDYDDYEVTFIVESADDPACPVIRRLMAEHPSA</sequence>